<keyword evidence="1 3" id="KW-0378">Hydrolase</keyword>
<dbReference type="InterPro" id="IPR017853">
    <property type="entry name" value="GH"/>
</dbReference>
<dbReference type="SUPFAM" id="SSF51445">
    <property type="entry name" value="(Trans)glycosidases"/>
    <property type="match status" value="1"/>
</dbReference>
<evidence type="ECO:0000313" key="6">
    <source>
        <dbReference type="Proteomes" id="UP000032900"/>
    </source>
</evidence>
<evidence type="ECO:0000313" key="5">
    <source>
        <dbReference type="EMBL" id="GAO29790.1"/>
    </source>
</evidence>
<evidence type="ECO:0000256" key="2">
    <source>
        <dbReference type="ARBA" id="ARBA00023295"/>
    </source>
</evidence>
<dbReference type="Proteomes" id="UP000032900">
    <property type="component" value="Unassembled WGS sequence"/>
</dbReference>
<comment type="similarity">
    <text evidence="3">Belongs to the glycosyl hydrolase 5 (cellulase A) family.</text>
</comment>
<keyword evidence="2 3" id="KW-0326">Glycosidase</keyword>
<sequence length="117" mass="12759">MTITITQSAKVPEEQEPVFEYEAFIEPDNTDMRAMSALELSALMGAGWNLGNSLEAITVNNGIFTGGETSWGNPATTKGLIDAVKAAGFNTIRIPVAWSHKLADKENHLINLAWLQR</sequence>
<evidence type="ECO:0000256" key="3">
    <source>
        <dbReference type="RuleBase" id="RU361153"/>
    </source>
</evidence>
<dbReference type="InterPro" id="IPR001547">
    <property type="entry name" value="Glyco_hydro_5"/>
</dbReference>
<evidence type="ECO:0000256" key="1">
    <source>
        <dbReference type="ARBA" id="ARBA00022801"/>
    </source>
</evidence>
<dbReference type="STRING" id="1236989.JCM15548_12017"/>
<dbReference type="Pfam" id="PF00150">
    <property type="entry name" value="Cellulase"/>
    <property type="match status" value="1"/>
</dbReference>
<feature type="domain" description="Glycoside hydrolase family 5" evidence="4">
    <location>
        <begin position="64"/>
        <end position="117"/>
    </location>
</feature>
<dbReference type="GO" id="GO:0004553">
    <property type="term" value="F:hydrolase activity, hydrolyzing O-glycosyl compounds"/>
    <property type="evidence" value="ECO:0007669"/>
    <property type="project" value="InterPro"/>
</dbReference>
<evidence type="ECO:0000259" key="4">
    <source>
        <dbReference type="Pfam" id="PF00150"/>
    </source>
</evidence>
<dbReference type="GO" id="GO:0045493">
    <property type="term" value="P:xylan catabolic process"/>
    <property type="evidence" value="ECO:0007669"/>
    <property type="project" value="UniProtKB-KW"/>
</dbReference>
<accession>A0A0E9LY37</accession>
<keyword evidence="6" id="KW-1185">Reference proteome</keyword>
<dbReference type="AlphaFoldDB" id="A0A0E9LY37"/>
<dbReference type="EMBL" id="BAZW01000013">
    <property type="protein sequence ID" value="GAO29790.1"/>
    <property type="molecule type" value="Genomic_DNA"/>
</dbReference>
<proteinExistence type="inferred from homology"/>
<protein>
    <submittedName>
        <fullName evidence="5">Endo-1,4-beta-xylanase A</fullName>
    </submittedName>
</protein>
<reference evidence="5 6" key="1">
    <citation type="journal article" date="2015" name="Microbes Environ.">
        <title>Distribution and evolution of nitrogen fixation genes in the phylum bacteroidetes.</title>
        <authorList>
            <person name="Inoue J."/>
            <person name="Oshima K."/>
            <person name="Suda W."/>
            <person name="Sakamoto M."/>
            <person name="Iino T."/>
            <person name="Noda S."/>
            <person name="Hongoh Y."/>
            <person name="Hattori M."/>
            <person name="Ohkuma M."/>
        </authorList>
    </citation>
    <scope>NUCLEOTIDE SEQUENCE [LARGE SCALE GENOMIC DNA]</scope>
    <source>
        <strain evidence="5">JCM 15548</strain>
    </source>
</reference>
<keyword evidence="5" id="KW-0624">Polysaccharide degradation</keyword>
<dbReference type="Gene3D" id="3.20.20.80">
    <property type="entry name" value="Glycosidases"/>
    <property type="match status" value="1"/>
</dbReference>
<keyword evidence="5" id="KW-0858">Xylan degradation</keyword>
<gene>
    <name evidence="5" type="ORF">JCM15548_12017</name>
</gene>
<name>A0A0E9LY37_9BACT</name>
<comment type="caution">
    <text evidence="5">The sequence shown here is derived from an EMBL/GenBank/DDBJ whole genome shotgun (WGS) entry which is preliminary data.</text>
</comment>
<organism evidence="5 6">
    <name type="scientific">Geofilum rubicundum JCM 15548</name>
    <dbReference type="NCBI Taxonomy" id="1236989"/>
    <lineage>
        <taxon>Bacteria</taxon>
        <taxon>Pseudomonadati</taxon>
        <taxon>Bacteroidota</taxon>
        <taxon>Bacteroidia</taxon>
        <taxon>Marinilabiliales</taxon>
        <taxon>Marinilabiliaceae</taxon>
        <taxon>Geofilum</taxon>
    </lineage>
</organism>
<keyword evidence="5" id="KW-0119">Carbohydrate metabolism</keyword>